<comment type="caution">
    <text evidence="6">The sequence shown here is derived from an EMBL/GenBank/DDBJ whole genome shotgun (WGS) entry which is preliminary data.</text>
</comment>
<keyword evidence="4" id="KW-1133">Transmembrane helix</keyword>
<protein>
    <recommendedName>
        <fullName evidence="5">HAMP domain-containing protein</fullName>
    </recommendedName>
</protein>
<evidence type="ECO:0000256" key="4">
    <source>
        <dbReference type="SAM" id="Phobius"/>
    </source>
</evidence>
<evidence type="ECO:0000313" key="6">
    <source>
        <dbReference type="EMBL" id="RAK23527.1"/>
    </source>
</evidence>
<dbReference type="SMART" id="SM00304">
    <property type="entry name" value="HAMP"/>
    <property type="match status" value="1"/>
</dbReference>
<name>A0A327YTZ7_9BACL</name>
<reference evidence="6 7" key="1">
    <citation type="submission" date="2018-06" db="EMBL/GenBank/DDBJ databases">
        <title>Genomic Encyclopedia of Type Strains, Phase III (KMG-III): the genomes of soil and plant-associated and newly described type strains.</title>
        <authorList>
            <person name="Whitman W."/>
        </authorList>
    </citation>
    <scope>NUCLEOTIDE SEQUENCE [LARGE SCALE GENOMIC DNA]</scope>
    <source>
        <strain evidence="6 7">CGMCC 1.8979</strain>
    </source>
</reference>
<accession>A0A327YTZ7</accession>
<dbReference type="Gene3D" id="6.10.340.10">
    <property type="match status" value="1"/>
</dbReference>
<dbReference type="EMBL" id="QLMH01000001">
    <property type="protein sequence ID" value="RAK23527.1"/>
    <property type="molecule type" value="Genomic_DNA"/>
</dbReference>
<dbReference type="Proteomes" id="UP000248555">
    <property type="component" value="Unassembled WGS sequence"/>
</dbReference>
<dbReference type="OrthoDB" id="2801182at2"/>
<dbReference type="AlphaFoldDB" id="A0A327YTZ7"/>
<comment type="subcellular location">
    <subcellularLocation>
        <location evidence="1">Cell membrane</location>
    </subcellularLocation>
</comment>
<dbReference type="InterPro" id="IPR003660">
    <property type="entry name" value="HAMP_dom"/>
</dbReference>
<feature type="transmembrane region" description="Helical" evidence="4">
    <location>
        <begin position="325"/>
        <end position="346"/>
    </location>
</feature>
<dbReference type="CDD" id="cd06225">
    <property type="entry name" value="HAMP"/>
    <property type="match status" value="1"/>
</dbReference>
<evidence type="ECO:0000256" key="2">
    <source>
        <dbReference type="ARBA" id="ARBA00022475"/>
    </source>
</evidence>
<dbReference type="GO" id="GO:0005886">
    <property type="term" value="C:plasma membrane"/>
    <property type="evidence" value="ECO:0007669"/>
    <property type="project" value="UniProtKB-SubCell"/>
</dbReference>
<keyword evidence="7" id="KW-1185">Reference proteome</keyword>
<dbReference type="PROSITE" id="PS50885">
    <property type="entry name" value="HAMP"/>
    <property type="match status" value="1"/>
</dbReference>
<evidence type="ECO:0000256" key="1">
    <source>
        <dbReference type="ARBA" id="ARBA00004236"/>
    </source>
</evidence>
<feature type="domain" description="HAMP" evidence="5">
    <location>
        <begin position="353"/>
        <end position="399"/>
    </location>
</feature>
<keyword evidence="4" id="KW-0812">Transmembrane</keyword>
<evidence type="ECO:0000256" key="3">
    <source>
        <dbReference type="ARBA" id="ARBA00023136"/>
    </source>
</evidence>
<gene>
    <name evidence="6" type="ORF">B0I26_101490</name>
</gene>
<keyword evidence="3 4" id="KW-0472">Membrane</keyword>
<keyword evidence="2" id="KW-1003">Cell membrane</keyword>
<dbReference type="RefSeq" id="WP_111643870.1">
    <property type="nucleotide sequence ID" value="NZ_QLMH01000001.1"/>
</dbReference>
<sequence length="521" mass="59960">MNKRYSLRRSFFNKIAFIILMISVFSSVIQLYFIRNQLNYEIENKTSIIEEGIKQGINETELASKEIEKQIDLKMYHVSKYISNLLNTASVNDIDIKTLESLKEELELAGITIFTKKDDDFVAVLSTDKKDLGMSAKSFEELYKGLQLLFHDQFSTELSAVEKNNFYSTPIVQSGAHNEEKRFFKYAYYHPPGADFIIDPFVEANEVDKFTEKVGPQSWINKMLEENKDVKEIAILDPEVFVHPNLENQLYPPRKKVVYGTFQYRSDADIGLIKKFIKNQEKVRKVEKINGKKYIKVFAPMKNGQVIYLALDYNAITGPMIRHSIILIISGLVSLMALFFFTAGFFNKIYENIQKIKKQIHSLEDGDLTAKSDVHDNTELQILSESANRMVDTLHKTIGNANQLAVKTQRLAYMLEEEASKSVEQMYSMSTEKTIESRELLEEALAILDAVEKEISNSSLSNKEELFEKLEMVRKIAHVRTSSTTEMTITLSDLMQSLHRQSEQLTDISETLLKSLERFKL</sequence>
<evidence type="ECO:0000313" key="7">
    <source>
        <dbReference type="Proteomes" id="UP000248555"/>
    </source>
</evidence>
<dbReference type="SUPFAM" id="SSF158472">
    <property type="entry name" value="HAMP domain-like"/>
    <property type="match status" value="1"/>
</dbReference>
<evidence type="ECO:0000259" key="5">
    <source>
        <dbReference type="PROSITE" id="PS50885"/>
    </source>
</evidence>
<proteinExistence type="predicted"/>
<feature type="transmembrane region" description="Helical" evidence="4">
    <location>
        <begin position="12"/>
        <end position="33"/>
    </location>
</feature>
<dbReference type="GO" id="GO:0007165">
    <property type="term" value="P:signal transduction"/>
    <property type="evidence" value="ECO:0007669"/>
    <property type="project" value="InterPro"/>
</dbReference>
<organism evidence="6 7">
    <name type="scientific">Paranoxybacillus vitaminiphilus</name>
    <dbReference type="NCBI Taxonomy" id="581036"/>
    <lineage>
        <taxon>Bacteria</taxon>
        <taxon>Bacillati</taxon>
        <taxon>Bacillota</taxon>
        <taxon>Bacilli</taxon>
        <taxon>Bacillales</taxon>
        <taxon>Anoxybacillaceae</taxon>
        <taxon>Paranoxybacillus</taxon>
    </lineage>
</organism>